<dbReference type="InterPro" id="IPR006096">
    <property type="entry name" value="Glu/Leu/Phe/Val/Trp_DH_C"/>
</dbReference>
<evidence type="ECO:0000259" key="5">
    <source>
        <dbReference type="SMART" id="SM00839"/>
    </source>
</evidence>
<dbReference type="PIRSF" id="PIRSF000185">
    <property type="entry name" value="Glu_DH"/>
    <property type="match status" value="1"/>
</dbReference>
<dbReference type="InterPro" id="IPR046346">
    <property type="entry name" value="Aminoacid_DH-like_N_sf"/>
</dbReference>
<dbReference type="RefSeq" id="WP_344893271.1">
    <property type="nucleotide sequence ID" value="NZ_BAAAWD010000006.1"/>
</dbReference>
<comment type="caution">
    <text evidence="6">The sequence shown here is derived from an EMBL/GenBank/DDBJ whole genome shotgun (WGS) entry which is preliminary data.</text>
</comment>
<accession>A0ABP6KDK2</accession>
<evidence type="ECO:0000313" key="7">
    <source>
        <dbReference type="Proteomes" id="UP001499930"/>
    </source>
</evidence>
<protein>
    <recommendedName>
        <fullName evidence="3">Glutamate dehydrogenase</fullName>
    </recommendedName>
</protein>
<dbReference type="Gene3D" id="3.40.50.720">
    <property type="entry name" value="NAD(P)-binding Rossmann-like Domain"/>
    <property type="match status" value="1"/>
</dbReference>
<keyword evidence="7" id="KW-1185">Reference proteome</keyword>
<dbReference type="Proteomes" id="UP001499930">
    <property type="component" value="Unassembled WGS sequence"/>
</dbReference>
<evidence type="ECO:0000256" key="4">
    <source>
        <dbReference type="SAM" id="MobiDB-lite"/>
    </source>
</evidence>
<sequence length="398" mass="42041">MTDPYLQVTWTDRETGAVGHLVIDRLLGGVSSGGLRMRPGCTLGEVADLARTMSLKETLVYRPTDRYVPYGGAKGGIDFDPRHPDARAVLTRYLEAMKPLVQTCWATGEDLGVQQRTLDEAAAEVGIASSVQAALPHVPDGAAAGLARLEAGFATRVDGISLADLIGGYGVARATIATLEHHGDPADRATAAIQGFGTMGGAIARYLSAAGLRVVAVADAQGVVANPTGLDVERMLAHRTPDGRVDRDMLGPYDEEVTSDWLSTPCDVLVTAAVPHAVDAGNHHLVKARYVVEGANISITPEAERELFTRGTVVVPDFVANCAGNAWWWWTLFGDIEPTAPSAFGHVSSVMEDLVSGALGGAPGDTRTPRERATARAEANAALVRERPRNRPVPAGSR</sequence>
<keyword evidence="2 3" id="KW-0560">Oxidoreductase</keyword>
<dbReference type="PANTHER" id="PTHR11606:SF13">
    <property type="entry name" value="GLUTAMATE DEHYDROGENASE 1, MITOCHONDRIAL"/>
    <property type="match status" value="1"/>
</dbReference>
<evidence type="ECO:0000256" key="2">
    <source>
        <dbReference type="ARBA" id="ARBA00023002"/>
    </source>
</evidence>
<dbReference type="InterPro" id="IPR033524">
    <property type="entry name" value="Glu/Leu/Phe/Val_DH_AS"/>
</dbReference>
<name>A0ABP6KDK2_9ACTN</name>
<dbReference type="SUPFAM" id="SSF51735">
    <property type="entry name" value="NAD(P)-binding Rossmann-fold domains"/>
    <property type="match status" value="1"/>
</dbReference>
<reference evidence="7" key="1">
    <citation type="journal article" date="2019" name="Int. J. Syst. Evol. Microbiol.">
        <title>The Global Catalogue of Microorganisms (GCM) 10K type strain sequencing project: providing services to taxonomists for standard genome sequencing and annotation.</title>
        <authorList>
            <consortium name="The Broad Institute Genomics Platform"/>
            <consortium name="The Broad Institute Genome Sequencing Center for Infectious Disease"/>
            <person name="Wu L."/>
            <person name="Ma J."/>
        </authorList>
    </citation>
    <scope>NUCLEOTIDE SEQUENCE [LARGE SCALE GENOMIC DNA]</scope>
    <source>
        <strain evidence="7">JCM 3106</strain>
    </source>
</reference>
<feature type="region of interest" description="Disordered" evidence="4">
    <location>
        <begin position="360"/>
        <end position="398"/>
    </location>
</feature>
<dbReference type="Gene3D" id="3.40.50.10860">
    <property type="entry name" value="Leucine Dehydrogenase, chain A, domain 1"/>
    <property type="match status" value="1"/>
</dbReference>
<evidence type="ECO:0000313" key="6">
    <source>
        <dbReference type="EMBL" id="GAA3003593.1"/>
    </source>
</evidence>
<gene>
    <name evidence="6" type="ORF">GCM10017559_26300</name>
</gene>
<proteinExistence type="inferred from homology"/>
<evidence type="ECO:0000256" key="1">
    <source>
        <dbReference type="ARBA" id="ARBA00006382"/>
    </source>
</evidence>
<dbReference type="SUPFAM" id="SSF53223">
    <property type="entry name" value="Aminoacid dehydrogenase-like, N-terminal domain"/>
    <property type="match status" value="1"/>
</dbReference>
<dbReference type="Pfam" id="PF00208">
    <property type="entry name" value="ELFV_dehydrog"/>
    <property type="match status" value="1"/>
</dbReference>
<dbReference type="PROSITE" id="PS00074">
    <property type="entry name" value="GLFV_DEHYDROGENASE"/>
    <property type="match status" value="1"/>
</dbReference>
<dbReference type="InterPro" id="IPR014362">
    <property type="entry name" value="Glu_DH"/>
</dbReference>
<evidence type="ECO:0000256" key="3">
    <source>
        <dbReference type="PIRNR" id="PIRNR000185"/>
    </source>
</evidence>
<feature type="domain" description="Glutamate/phenylalanine/leucine/valine/L-tryptophan dehydrogenase C-terminal" evidence="5">
    <location>
        <begin position="163"/>
        <end position="389"/>
    </location>
</feature>
<comment type="similarity">
    <text evidence="1 3">Belongs to the Glu/Leu/Phe/Val dehydrogenases family.</text>
</comment>
<organism evidence="6 7">
    <name type="scientific">Streptosporangium longisporum</name>
    <dbReference type="NCBI Taxonomy" id="46187"/>
    <lineage>
        <taxon>Bacteria</taxon>
        <taxon>Bacillati</taxon>
        <taxon>Actinomycetota</taxon>
        <taxon>Actinomycetes</taxon>
        <taxon>Streptosporangiales</taxon>
        <taxon>Streptosporangiaceae</taxon>
        <taxon>Streptosporangium</taxon>
    </lineage>
</organism>
<dbReference type="Pfam" id="PF02812">
    <property type="entry name" value="ELFV_dehydrog_N"/>
    <property type="match status" value="1"/>
</dbReference>
<dbReference type="EMBL" id="BAAAWD010000006">
    <property type="protein sequence ID" value="GAA3003593.1"/>
    <property type="molecule type" value="Genomic_DNA"/>
</dbReference>
<dbReference type="PANTHER" id="PTHR11606">
    <property type="entry name" value="GLUTAMATE DEHYDROGENASE"/>
    <property type="match status" value="1"/>
</dbReference>
<dbReference type="SMART" id="SM00839">
    <property type="entry name" value="ELFV_dehydrog"/>
    <property type="match status" value="1"/>
</dbReference>
<dbReference type="InterPro" id="IPR036291">
    <property type="entry name" value="NAD(P)-bd_dom_sf"/>
</dbReference>
<dbReference type="InterPro" id="IPR006097">
    <property type="entry name" value="Glu/Leu/Phe/Val/Trp_DH_dimer"/>
</dbReference>